<evidence type="ECO:0000256" key="1">
    <source>
        <dbReference type="SAM" id="Phobius"/>
    </source>
</evidence>
<feature type="transmembrane region" description="Helical" evidence="1">
    <location>
        <begin position="97"/>
        <end position="117"/>
    </location>
</feature>
<dbReference type="InterPro" id="IPR007820">
    <property type="entry name" value="AbrB_fam"/>
</dbReference>
<feature type="transmembrane region" description="Helical" evidence="1">
    <location>
        <begin position="129"/>
        <end position="148"/>
    </location>
</feature>
<keyword evidence="3" id="KW-1185">Reference proteome</keyword>
<evidence type="ECO:0008006" key="4">
    <source>
        <dbReference type="Google" id="ProtNLM"/>
    </source>
</evidence>
<feature type="transmembrane region" description="Helical" evidence="1">
    <location>
        <begin position="160"/>
        <end position="178"/>
    </location>
</feature>
<protein>
    <recommendedName>
        <fullName evidence="4">Ammonia monooxygenase</fullName>
    </recommendedName>
</protein>
<dbReference type="NCBIfam" id="TIGR03082">
    <property type="entry name" value="Gneg_AbrB_dup"/>
    <property type="match status" value="2"/>
</dbReference>
<sequence length="369" mass="38240">MTEPIEPIAIGPLTARSLSFQWLCLAAITTLLTAAMLAVALPAALLIGPMLSAVLVGALGATVRVPTLVFASAQAMVGLVVGSALEPAVLASFADIWPVLLLTVLATVSASSLLGWLVSRWKILPGTTAVWGSAPGAATAMVLMAGAFGADARLVAFMQYLRVIFVTVAAALIARLWVDTSGVEVPETVWFGPVDPASLGITLGIGLLGALAGRLVRLPAPYFVGAFVAAALAHNGFGVPIDLPPWLVGASYVAVGWTIGLKFDRALLATAFKALPQVVLSILALMAFCGGLAWFLHWEWGIDPLTAYLATSPGGMDSVAIIAAASQNVNISFIMALQMARFLFVLLLGPPISRLVARWAGGRQATGSF</sequence>
<dbReference type="InterPro" id="IPR017516">
    <property type="entry name" value="AbrB_dup"/>
</dbReference>
<keyword evidence="1" id="KW-0812">Transmembrane</keyword>
<dbReference type="Pfam" id="PF05145">
    <property type="entry name" value="AbrB"/>
    <property type="match status" value="1"/>
</dbReference>
<dbReference type="PANTHER" id="PTHR38457:SF1">
    <property type="entry name" value="REGULATOR ABRB-RELATED"/>
    <property type="match status" value="1"/>
</dbReference>
<keyword evidence="1" id="KW-0472">Membrane</keyword>
<feature type="transmembrane region" description="Helical" evidence="1">
    <location>
        <begin position="190"/>
        <end position="213"/>
    </location>
</feature>
<proteinExistence type="predicted"/>
<accession>A0ABY5MEC6</accession>
<dbReference type="RefSeq" id="WP_338528831.1">
    <property type="nucleotide sequence ID" value="NZ_CP030941.1"/>
</dbReference>
<feature type="transmembrane region" description="Helical" evidence="1">
    <location>
        <begin position="318"/>
        <end position="348"/>
    </location>
</feature>
<evidence type="ECO:0000313" key="3">
    <source>
        <dbReference type="Proteomes" id="UP001342418"/>
    </source>
</evidence>
<organism evidence="2 3">
    <name type="scientific">Nitratireductor thuwali</name>
    <dbReference type="NCBI Taxonomy" id="2267699"/>
    <lineage>
        <taxon>Bacteria</taxon>
        <taxon>Pseudomonadati</taxon>
        <taxon>Pseudomonadota</taxon>
        <taxon>Alphaproteobacteria</taxon>
        <taxon>Hyphomicrobiales</taxon>
        <taxon>Phyllobacteriaceae</taxon>
        <taxon>Nitratireductor</taxon>
    </lineage>
</organism>
<feature type="transmembrane region" description="Helical" evidence="1">
    <location>
        <begin position="220"/>
        <end position="237"/>
    </location>
</feature>
<evidence type="ECO:0000313" key="2">
    <source>
        <dbReference type="EMBL" id="UUP16403.1"/>
    </source>
</evidence>
<reference evidence="2 3" key="1">
    <citation type="submission" date="2018-07" db="EMBL/GenBank/DDBJ databases">
        <title>Genome sequence of Nitratireductor thuwali#1536.</title>
        <authorList>
            <person name="Michoud G."/>
            <person name="Merlino G."/>
            <person name="Sefrji F.O."/>
            <person name="Daffonchio D."/>
        </authorList>
    </citation>
    <scope>NUCLEOTIDE SEQUENCE [LARGE SCALE GENOMIC DNA]</scope>
    <source>
        <strain evidence="3">Nit1536</strain>
    </source>
</reference>
<feature type="transmembrane region" description="Helical" evidence="1">
    <location>
        <begin position="243"/>
        <end position="263"/>
    </location>
</feature>
<dbReference type="PANTHER" id="PTHR38457">
    <property type="entry name" value="REGULATOR ABRB-RELATED"/>
    <property type="match status" value="1"/>
</dbReference>
<name>A0ABY5MEC6_9HYPH</name>
<feature type="transmembrane region" description="Helical" evidence="1">
    <location>
        <begin position="22"/>
        <end position="47"/>
    </location>
</feature>
<gene>
    <name evidence="2" type="ORF">NTH_00849</name>
</gene>
<dbReference type="PIRSF" id="PIRSF038991">
    <property type="entry name" value="Protein_AbrB"/>
    <property type="match status" value="1"/>
</dbReference>
<dbReference type="Proteomes" id="UP001342418">
    <property type="component" value="Chromosome"/>
</dbReference>
<keyword evidence="1" id="KW-1133">Transmembrane helix</keyword>
<dbReference type="EMBL" id="CP030941">
    <property type="protein sequence ID" value="UUP16403.1"/>
    <property type="molecule type" value="Genomic_DNA"/>
</dbReference>
<feature type="transmembrane region" description="Helical" evidence="1">
    <location>
        <begin position="67"/>
        <end position="85"/>
    </location>
</feature>
<feature type="transmembrane region" description="Helical" evidence="1">
    <location>
        <begin position="275"/>
        <end position="298"/>
    </location>
</feature>